<comment type="caution">
    <text evidence="1">The sequence shown here is derived from an EMBL/GenBank/DDBJ whole genome shotgun (WGS) entry which is preliminary data.</text>
</comment>
<keyword evidence="2" id="KW-1185">Reference proteome</keyword>
<accession>A0ACC6PIB0</accession>
<evidence type="ECO:0000313" key="1">
    <source>
        <dbReference type="EMBL" id="MEJ8306661.1"/>
    </source>
</evidence>
<organism evidence="1 2">
    <name type="scientific">Saccharibacillus sacchari</name>
    <dbReference type="NCBI Taxonomy" id="456493"/>
    <lineage>
        <taxon>Bacteria</taxon>
        <taxon>Bacillati</taxon>
        <taxon>Bacillota</taxon>
        <taxon>Bacilli</taxon>
        <taxon>Bacillales</taxon>
        <taxon>Paenibacillaceae</taxon>
        <taxon>Saccharibacillus</taxon>
    </lineage>
</organism>
<dbReference type="EMBL" id="JBBKAR010000056">
    <property type="protein sequence ID" value="MEJ8306661.1"/>
    <property type="molecule type" value="Genomic_DNA"/>
</dbReference>
<protein>
    <submittedName>
        <fullName evidence="1">Uncharacterized protein</fullName>
    </submittedName>
</protein>
<evidence type="ECO:0000313" key="2">
    <source>
        <dbReference type="Proteomes" id="UP001380953"/>
    </source>
</evidence>
<reference evidence="1" key="1">
    <citation type="submission" date="2024-03" db="EMBL/GenBank/DDBJ databases">
        <title>Whole genome sequecning of epiphytes from Marcgravia umbellata leaves.</title>
        <authorList>
            <person name="Kumar G."/>
            <person name="Savka M.A."/>
        </authorList>
    </citation>
    <scope>NUCLEOTIDE SEQUENCE</scope>
    <source>
        <strain evidence="1">RIT_BL5</strain>
    </source>
</reference>
<gene>
    <name evidence="1" type="ORF">WKI47_22350</name>
</gene>
<dbReference type="Proteomes" id="UP001380953">
    <property type="component" value="Unassembled WGS sequence"/>
</dbReference>
<proteinExistence type="predicted"/>
<sequence length="163" mass="18160">MIDTQGIREVMIDEGLNPYLGVPVILADQINKAPAYPFVVIRFNDFSGEPIGHPARVVVGNVLRTTETVIWTIDFQTEAEDPDVSARLAHQVRDWFRTSRLLQDRFGIGVANVGGIDDRAIALGAEWEYRHGIEIELRVTNTIIQPLEAIEAAKIEEVDPLGN</sequence>
<name>A0ACC6PIB0_9BACL</name>